<dbReference type="KEGG" id="vg:54124727"/>
<keyword evidence="2" id="KW-1185">Reference proteome</keyword>
<evidence type="ECO:0000313" key="2">
    <source>
        <dbReference type="Proteomes" id="UP000501042"/>
    </source>
</evidence>
<proteinExistence type="predicted"/>
<protein>
    <submittedName>
        <fullName evidence="1">Uncharacterized protein</fullName>
    </submittedName>
</protein>
<sequence>MLSGFWLLLLPSLLLVHFFLSCALCLGFSLCWSTS</sequence>
<dbReference type="GeneID" id="54124727"/>
<organism evidence="1">
    <name type="scientific">Wuhan japanese halfbeak arterivirus</name>
    <dbReference type="NCBI Taxonomy" id="2116443"/>
    <lineage>
        <taxon>Viruses</taxon>
        <taxon>Riboviria</taxon>
        <taxon>Orthornavirae</taxon>
        <taxon>Pisuviricota</taxon>
        <taxon>Pisoniviricetes</taxon>
        <taxon>Nidovirales</taxon>
        <taxon>Nanidovirineae</taxon>
        <taxon>Nanhypoviridae</taxon>
        <taxon>Hyporhamsavirinae</taxon>
        <taxon>Sajorinivirus</taxon>
        <taxon>Sajorinivirus hyporhamphi</taxon>
        <taxon>Halfbeak nidovirus 1</taxon>
    </lineage>
</organism>
<dbReference type="Proteomes" id="UP000501042">
    <property type="component" value="Segment"/>
</dbReference>
<dbReference type="RefSeq" id="YP_009755853.1">
    <property type="nucleotide sequence ID" value="NC_046957.1"/>
</dbReference>
<accession>A0A2P1GMX5</accession>
<reference evidence="1" key="1">
    <citation type="journal article" date="2018" name="Nature">
        <title>The evolutionary history of vertebrate RNA viruses.</title>
        <authorList>
            <person name="Shi M."/>
            <person name="Lin X.D."/>
            <person name="Chen X."/>
            <person name="Tian J.H."/>
            <person name="Chen L.J."/>
            <person name="Li K."/>
            <person name="Wang W."/>
            <person name="Eden J.S."/>
            <person name="Shen J.J."/>
            <person name="Liu L."/>
            <person name="Holmes E.C."/>
            <person name="Zhang Y.Z."/>
        </authorList>
    </citation>
    <scope>NUCLEOTIDE SEQUENCE [LARGE SCALE GENOMIC DNA]</scope>
    <source>
        <strain evidence="1">DSYS15584</strain>
    </source>
</reference>
<name>A0A2P1GMX5_9NIDO</name>
<evidence type="ECO:0000313" key="1">
    <source>
        <dbReference type="EMBL" id="AVM87314.1"/>
    </source>
</evidence>
<dbReference type="EMBL" id="MG600020">
    <property type="protein sequence ID" value="AVM87314.1"/>
    <property type="molecule type" value="Genomic_RNA"/>
</dbReference>